<evidence type="ECO:0000256" key="3">
    <source>
        <dbReference type="ARBA" id="ARBA00023274"/>
    </source>
</evidence>
<dbReference type="SUPFAM" id="SSF53098">
    <property type="entry name" value="Ribonuclease H-like"/>
    <property type="match status" value="1"/>
</dbReference>
<reference evidence="7" key="1">
    <citation type="journal article" date="2019" name="Plant Biotechnol. J.">
        <title>Genome sequencing of the Australian wild diploid species Gossypium australe highlights disease resistance and delayed gland morphogenesis.</title>
        <authorList>
            <person name="Cai Y."/>
            <person name="Cai X."/>
            <person name="Wang Q."/>
            <person name="Wang P."/>
            <person name="Zhang Y."/>
            <person name="Cai C."/>
            <person name="Xu Y."/>
            <person name="Wang K."/>
            <person name="Zhou Z."/>
            <person name="Wang C."/>
            <person name="Geng S."/>
            <person name="Li B."/>
            <person name="Dong Q."/>
            <person name="Hou Y."/>
            <person name="Wang H."/>
            <person name="Ai P."/>
            <person name="Liu Z."/>
            <person name="Yi F."/>
            <person name="Sun M."/>
            <person name="An G."/>
            <person name="Cheng J."/>
            <person name="Zhang Y."/>
            <person name="Shi Q."/>
            <person name="Xie Y."/>
            <person name="Shi X."/>
            <person name="Chang Y."/>
            <person name="Huang F."/>
            <person name="Chen Y."/>
            <person name="Hong S."/>
            <person name="Mi L."/>
            <person name="Sun Q."/>
            <person name="Zhang L."/>
            <person name="Zhou B."/>
            <person name="Peng R."/>
            <person name="Zhang X."/>
            <person name="Liu F."/>
        </authorList>
    </citation>
    <scope>NUCLEOTIDE SEQUENCE [LARGE SCALE GENOMIC DNA]</scope>
    <source>
        <strain evidence="7">cv. PA1801</strain>
    </source>
</reference>
<dbReference type="SMART" id="SM00950">
    <property type="entry name" value="Piwi"/>
    <property type="match status" value="1"/>
</dbReference>
<evidence type="ECO:0000313" key="6">
    <source>
        <dbReference type="EMBL" id="KAA3459059.1"/>
    </source>
</evidence>
<evidence type="ECO:0000313" key="7">
    <source>
        <dbReference type="Proteomes" id="UP000325315"/>
    </source>
</evidence>
<dbReference type="GO" id="GO:1990904">
    <property type="term" value="C:ribonucleoprotein complex"/>
    <property type="evidence" value="ECO:0007669"/>
    <property type="project" value="UniProtKB-KW"/>
</dbReference>
<evidence type="ECO:0000256" key="1">
    <source>
        <dbReference type="ARBA" id="ARBA00008201"/>
    </source>
</evidence>
<dbReference type="SUPFAM" id="SSF101690">
    <property type="entry name" value="PAZ domain"/>
    <property type="match status" value="1"/>
</dbReference>
<dbReference type="EMBL" id="SMMG02000010">
    <property type="protein sequence ID" value="KAA3459059.1"/>
    <property type="molecule type" value="Genomic_DNA"/>
</dbReference>
<evidence type="ECO:0000256" key="2">
    <source>
        <dbReference type="ARBA" id="ARBA00022491"/>
    </source>
</evidence>
<dbReference type="Pfam" id="PF16486">
    <property type="entry name" value="ArgoN"/>
    <property type="match status" value="1"/>
</dbReference>
<dbReference type="Pfam" id="PF02170">
    <property type="entry name" value="PAZ"/>
    <property type="match status" value="1"/>
</dbReference>
<proteinExistence type="inferred from homology"/>
<sequence>MSLLIDFKMEKASTEEALELPSLPLPLPAIPSNVKLESLKPPKYSIVSRSEVGTSGRKIYLLANHFKVSVNAPDAVFYQYTVTVSSEDSRVVESKRIGRKLVDKLYQTYSSELAGKRFAYDGEKSLYTVGPLPQNKFEFTIVLENSFAKWSPDADGGPAETGKRTKRSFQSKTYKVELSYSTKIPLKSISLALKGVQSDNSTQDALRVLDIILRQQAAERGCLLVRQSFFQDDSRNYVDLGGGVLGLRGFHSSFHVSTTMILRPGPVFEFLKQNLNLNDERFWLKARRMLKNMRIKTIHRNMEFKITGLSEKPCCELYFPMKVKNGDCGEVRTVEITVYEYFTKHRGIELTYSADMPCLDVGKPKRPNYLPLELCSLVSLQRYTKALTTNQRATLVERSRQKPGERIQILTDALKNNKFNENPVLSACEISIGRQLTEVEGRILETPRLKVGNHEDCIPRNGRWNYNKKEMERPHTLIEEERHQAAKAGPAARVEAMFDQIIAKLPGPPELILCVLPVRKNSDIYGMAFPVDFFSYLASQLTFSMLYQGPWKKKCLCDMGIATQCISPGKINDQYLTNVLLKINSKVVGSLHWPLISRYRASVRTQSPKTEMIEALYKPSPDGKVDDGIIRELLVDFYKTSGNRKPKQIIVFRDGVSESQFNQVLNIELEQIIKFLGESDVPKFTVVVAQKNHHTKLFQANAPENVPPGTVVDTKIVHPRNYDFYMCAHAGMIGTSRPAHYHVLLDEIGFSPNDLQNLIHCLSYVYQRSTAAVSIVAPICYAHLAAYQMGQFLKLDELSETSSGNVTSTGSILVPDLPRLKKNVASTMFFC</sequence>
<dbReference type="InterPro" id="IPR032474">
    <property type="entry name" value="Argonaute_N"/>
</dbReference>
<feature type="domain" description="Piwi" evidence="5">
    <location>
        <begin position="587"/>
        <end position="794"/>
    </location>
</feature>
<dbReference type="Pfam" id="PF02171">
    <property type="entry name" value="Piwi"/>
    <property type="match status" value="1"/>
</dbReference>
<dbReference type="GO" id="GO:0051607">
    <property type="term" value="P:defense response to virus"/>
    <property type="evidence" value="ECO:0007669"/>
    <property type="project" value="UniProtKB-ARBA"/>
</dbReference>
<keyword evidence="7" id="KW-1185">Reference proteome</keyword>
<dbReference type="Pfam" id="PF16488">
    <property type="entry name" value="ArgoL2"/>
    <property type="match status" value="1"/>
</dbReference>
<dbReference type="InterPro" id="IPR003100">
    <property type="entry name" value="PAZ_dom"/>
</dbReference>
<dbReference type="Gene3D" id="2.170.260.10">
    <property type="entry name" value="paz domain"/>
    <property type="match status" value="1"/>
</dbReference>
<dbReference type="PROSITE" id="PS50822">
    <property type="entry name" value="PIWI"/>
    <property type="match status" value="1"/>
</dbReference>
<feature type="domain" description="PAZ" evidence="4">
    <location>
        <begin position="266"/>
        <end position="379"/>
    </location>
</feature>
<dbReference type="GO" id="GO:0003723">
    <property type="term" value="F:RNA binding"/>
    <property type="evidence" value="ECO:0007669"/>
    <property type="project" value="InterPro"/>
</dbReference>
<name>A0A5B6UMG1_9ROSI</name>
<dbReference type="InterPro" id="IPR014811">
    <property type="entry name" value="ArgoL1"/>
</dbReference>
<keyword evidence="3" id="KW-0687">Ribonucleoprotein</keyword>
<dbReference type="PANTHER" id="PTHR22891">
    <property type="entry name" value="EUKARYOTIC TRANSLATION INITIATION FACTOR 2C"/>
    <property type="match status" value="1"/>
</dbReference>
<dbReference type="FunFam" id="3.30.420.10:FF:000091">
    <property type="entry name" value="Protein argonaute 3"/>
    <property type="match status" value="1"/>
</dbReference>
<dbReference type="Gene3D" id="3.30.420.10">
    <property type="entry name" value="Ribonuclease H-like superfamily/Ribonuclease H"/>
    <property type="match status" value="1"/>
</dbReference>
<dbReference type="OrthoDB" id="10252740at2759"/>
<organism evidence="6 7">
    <name type="scientific">Gossypium australe</name>
    <dbReference type="NCBI Taxonomy" id="47621"/>
    <lineage>
        <taxon>Eukaryota</taxon>
        <taxon>Viridiplantae</taxon>
        <taxon>Streptophyta</taxon>
        <taxon>Embryophyta</taxon>
        <taxon>Tracheophyta</taxon>
        <taxon>Spermatophyta</taxon>
        <taxon>Magnoliopsida</taxon>
        <taxon>eudicotyledons</taxon>
        <taxon>Gunneridae</taxon>
        <taxon>Pentapetalae</taxon>
        <taxon>rosids</taxon>
        <taxon>malvids</taxon>
        <taxon>Malvales</taxon>
        <taxon>Malvaceae</taxon>
        <taxon>Malvoideae</taxon>
        <taxon>Gossypium</taxon>
    </lineage>
</organism>
<keyword evidence="2" id="KW-0678">Repressor</keyword>
<dbReference type="InterPro" id="IPR012337">
    <property type="entry name" value="RNaseH-like_sf"/>
</dbReference>
<comment type="similarity">
    <text evidence="1">Belongs to the argonaute family. Ago subfamily.</text>
</comment>
<dbReference type="InterPro" id="IPR003165">
    <property type="entry name" value="Piwi"/>
</dbReference>
<protein>
    <submittedName>
        <fullName evidence="6">Protein argonaute 16</fullName>
    </submittedName>
</protein>
<dbReference type="Pfam" id="PF08699">
    <property type="entry name" value="ArgoL1"/>
    <property type="match status" value="1"/>
</dbReference>
<dbReference type="PROSITE" id="PS50821">
    <property type="entry name" value="PAZ"/>
    <property type="match status" value="1"/>
</dbReference>
<dbReference type="SMART" id="SM00949">
    <property type="entry name" value="PAZ"/>
    <property type="match status" value="1"/>
</dbReference>
<accession>A0A5B6UMG1</accession>
<comment type="caution">
    <text evidence="6">The sequence shown here is derived from an EMBL/GenBank/DDBJ whole genome shotgun (WGS) entry which is preliminary data.</text>
</comment>
<dbReference type="InterPro" id="IPR036085">
    <property type="entry name" value="PAZ_dom_sf"/>
</dbReference>
<evidence type="ECO:0000259" key="4">
    <source>
        <dbReference type="PROSITE" id="PS50821"/>
    </source>
</evidence>
<dbReference type="AlphaFoldDB" id="A0A5B6UMG1"/>
<gene>
    <name evidence="6" type="ORF">EPI10_013586</name>
</gene>
<dbReference type="InterPro" id="IPR032472">
    <property type="entry name" value="ArgoL2"/>
</dbReference>
<dbReference type="CDD" id="cd02846">
    <property type="entry name" value="PAZ_argonaute_like"/>
    <property type="match status" value="1"/>
</dbReference>
<evidence type="ECO:0000259" key="5">
    <source>
        <dbReference type="PROSITE" id="PS50822"/>
    </source>
</evidence>
<dbReference type="SMART" id="SM01163">
    <property type="entry name" value="DUF1785"/>
    <property type="match status" value="1"/>
</dbReference>
<dbReference type="Proteomes" id="UP000325315">
    <property type="component" value="Unassembled WGS sequence"/>
</dbReference>
<dbReference type="InterPro" id="IPR036397">
    <property type="entry name" value="RNaseH_sf"/>
</dbReference>